<feature type="transmembrane region" description="Helical" evidence="9">
    <location>
        <begin position="12"/>
        <end position="29"/>
    </location>
</feature>
<evidence type="ECO:0000256" key="3">
    <source>
        <dbReference type="ARBA" id="ARBA00022553"/>
    </source>
</evidence>
<dbReference type="PRINTS" id="PR00344">
    <property type="entry name" value="BCTRLSENSOR"/>
</dbReference>
<dbReference type="PANTHER" id="PTHR43065:SF46">
    <property type="entry name" value="C4-DICARBOXYLATE TRANSPORT SENSOR PROTEIN DCTB"/>
    <property type="match status" value="1"/>
</dbReference>
<dbReference type="InterPro" id="IPR036890">
    <property type="entry name" value="HATPase_C_sf"/>
</dbReference>
<keyword evidence="12" id="KW-1185">Reference proteome</keyword>
<evidence type="ECO:0000256" key="5">
    <source>
        <dbReference type="ARBA" id="ARBA00022741"/>
    </source>
</evidence>
<evidence type="ECO:0000256" key="7">
    <source>
        <dbReference type="ARBA" id="ARBA00022840"/>
    </source>
</evidence>
<keyword evidence="8" id="KW-0902">Two-component regulatory system</keyword>
<evidence type="ECO:0000256" key="1">
    <source>
        <dbReference type="ARBA" id="ARBA00000085"/>
    </source>
</evidence>
<keyword evidence="7" id="KW-0067">ATP-binding</keyword>
<keyword evidence="4" id="KW-0808">Transferase</keyword>
<dbReference type="PANTHER" id="PTHR43065">
    <property type="entry name" value="SENSOR HISTIDINE KINASE"/>
    <property type="match status" value="1"/>
</dbReference>
<evidence type="ECO:0000256" key="2">
    <source>
        <dbReference type="ARBA" id="ARBA00012438"/>
    </source>
</evidence>
<evidence type="ECO:0000256" key="4">
    <source>
        <dbReference type="ARBA" id="ARBA00022679"/>
    </source>
</evidence>
<evidence type="ECO:0000256" key="6">
    <source>
        <dbReference type="ARBA" id="ARBA00022777"/>
    </source>
</evidence>
<keyword evidence="6 11" id="KW-0418">Kinase</keyword>
<dbReference type="InterPro" id="IPR005467">
    <property type="entry name" value="His_kinase_dom"/>
</dbReference>
<comment type="catalytic activity">
    <reaction evidence="1">
        <text>ATP + protein L-histidine = ADP + protein N-phospho-L-histidine.</text>
        <dbReference type="EC" id="2.7.13.3"/>
    </reaction>
</comment>
<evidence type="ECO:0000259" key="10">
    <source>
        <dbReference type="PROSITE" id="PS50109"/>
    </source>
</evidence>
<feature type="transmembrane region" description="Helical" evidence="9">
    <location>
        <begin position="160"/>
        <end position="180"/>
    </location>
</feature>
<dbReference type="CDD" id="cd00082">
    <property type="entry name" value="HisKA"/>
    <property type="match status" value="1"/>
</dbReference>
<dbReference type="RefSeq" id="WP_345230454.1">
    <property type="nucleotide sequence ID" value="NZ_BAABIQ010000005.1"/>
</dbReference>
<dbReference type="SUPFAM" id="SSF55874">
    <property type="entry name" value="ATPase domain of HSP90 chaperone/DNA topoisomerase II/histidine kinase"/>
    <property type="match status" value="1"/>
</dbReference>
<dbReference type="GO" id="GO:0016301">
    <property type="term" value="F:kinase activity"/>
    <property type="evidence" value="ECO:0007669"/>
    <property type="project" value="UniProtKB-KW"/>
</dbReference>
<keyword evidence="3" id="KW-0597">Phosphoprotein</keyword>
<organism evidence="11 12">
    <name type="scientific">Olivibacter ginsenosidimutans</name>
    <dbReference type="NCBI Taxonomy" id="1176537"/>
    <lineage>
        <taxon>Bacteria</taxon>
        <taxon>Pseudomonadati</taxon>
        <taxon>Bacteroidota</taxon>
        <taxon>Sphingobacteriia</taxon>
        <taxon>Sphingobacteriales</taxon>
        <taxon>Sphingobacteriaceae</taxon>
        <taxon>Olivibacter</taxon>
    </lineage>
</organism>
<dbReference type="SMART" id="SM00387">
    <property type="entry name" value="HATPase_c"/>
    <property type="match status" value="1"/>
</dbReference>
<name>A0ABP9AL38_9SPHI</name>
<proteinExistence type="predicted"/>
<dbReference type="Gene3D" id="3.30.565.10">
    <property type="entry name" value="Histidine kinase-like ATPase, C-terminal domain"/>
    <property type="match status" value="1"/>
</dbReference>
<evidence type="ECO:0000256" key="9">
    <source>
        <dbReference type="SAM" id="Phobius"/>
    </source>
</evidence>
<evidence type="ECO:0000313" key="11">
    <source>
        <dbReference type="EMBL" id="GAA4782976.1"/>
    </source>
</evidence>
<feature type="domain" description="Histidine kinase" evidence="10">
    <location>
        <begin position="198"/>
        <end position="403"/>
    </location>
</feature>
<protein>
    <recommendedName>
        <fullName evidence="2">histidine kinase</fullName>
        <ecNumber evidence="2">2.7.13.3</ecNumber>
    </recommendedName>
</protein>
<accession>A0ABP9AL38</accession>
<dbReference type="EC" id="2.7.13.3" evidence="2"/>
<dbReference type="PROSITE" id="PS50109">
    <property type="entry name" value="HIS_KIN"/>
    <property type="match status" value="1"/>
</dbReference>
<keyword evidence="9" id="KW-1133">Transmembrane helix</keyword>
<dbReference type="Proteomes" id="UP001501411">
    <property type="component" value="Unassembled WGS sequence"/>
</dbReference>
<dbReference type="Pfam" id="PF02518">
    <property type="entry name" value="HATPase_c"/>
    <property type="match status" value="1"/>
</dbReference>
<dbReference type="InterPro" id="IPR004358">
    <property type="entry name" value="Sig_transdc_His_kin-like_C"/>
</dbReference>
<reference evidence="12" key="1">
    <citation type="journal article" date="2019" name="Int. J. Syst. Evol. Microbiol.">
        <title>The Global Catalogue of Microorganisms (GCM) 10K type strain sequencing project: providing services to taxonomists for standard genome sequencing and annotation.</title>
        <authorList>
            <consortium name="The Broad Institute Genomics Platform"/>
            <consortium name="The Broad Institute Genome Sequencing Center for Infectious Disease"/>
            <person name="Wu L."/>
            <person name="Ma J."/>
        </authorList>
    </citation>
    <scope>NUCLEOTIDE SEQUENCE [LARGE SCALE GENOMIC DNA]</scope>
    <source>
        <strain evidence="12">JCM 18200</strain>
    </source>
</reference>
<comment type="caution">
    <text evidence="11">The sequence shown here is derived from an EMBL/GenBank/DDBJ whole genome shotgun (WGS) entry which is preliminary data.</text>
</comment>
<keyword evidence="9" id="KW-0472">Membrane</keyword>
<sequence>MNPYQYSQRWKFLLLIFAAIIATASLWYTNYLVQNLSDAERTKASVWAISTKNMYAMPDVNDEYITYIYGVRDSLKVPAIITDSKDSIIYWRGLDSTKTLYDVGGESKESLNLPKYDPGYFQHELSVMKERHLPIVIDLSGGEKWYVYYKDSLLLTQLRVFPYVQLTLIAIFLGIAYTVFNSMRKSEQNQVWVGLAKETAHQLGTPISSLMAWLELMKAKFDAEDDPLLGEMENDVKRLEIVADRFSKIGSKPVLENHAVYPVVNNFVRYFKVRTSDRIKFSVTGDKTVEAQLSIPLFDWVIENILKNAANAIESTGEINIIISENIAKEQIFIDISDTGKGIPRNKFEAVFQPGYTTRKRGWGLGLSLTKRIIENYHKGQIFVKDSEVGKGTTFRIILKSSLTYEPAKI</sequence>
<gene>
    <name evidence="11" type="ORF">GCM10023231_08280</name>
</gene>
<keyword evidence="5" id="KW-0547">Nucleotide-binding</keyword>
<evidence type="ECO:0000313" key="12">
    <source>
        <dbReference type="Proteomes" id="UP001501411"/>
    </source>
</evidence>
<keyword evidence="9" id="KW-0812">Transmembrane</keyword>
<evidence type="ECO:0000256" key="8">
    <source>
        <dbReference type="ARBA" id="ARBA00023012"/>
    </source>
</evidence>
<dbReference type="InterPro" id="IPR003661">
    <property type="entry name" value="HisK_dim/P_dom"/>
</dbReference>
<dbReference type="EMBL" id="BAABIQ010000005">
    <property type="protein sequence ID" value="GAA4782976.1"/>
    <property type="molecule type" value="Genomic_DNA"/>
</dbReference>
<dbReference type="InterPro" id="IPR003594">
    <property type="entry name" value="HATPase_dom"/>
</dbReference>